<name>A0AAE0W7J3_9BIVA</name>
<reference evidence="1" key="1">
    <citation type="journal article" date="2021" name="Genome Biol. Evol.">
        <title>A High-Quality Reference Genome for a Parasitic Bivalve with Doubly Uniparental Inheritance (Bivalvia: Unionida).</title>
        <authorList>
            <person name="Smith C.H."/>
        </authorList>
    </citation>
    <scope>NUCLEOTIDE SEQUENCE</scope>
    <source>
        <strain evidence="1">CHS0354</strain>
    </source>
</reference>
<accession>A0AAE0W7J3</accession>
<proteinExistence type="predicted"/>
<keyword evidence="2" id="KW-1185">Reference proteome</keyword>
<sequence>MSCIEGDIRAENDTPDEQYFEGQFSVSVQCRDLSVESAYQMTTLGPTCPTSSSGFPAQRLQLSHVQNQ</sequence>
<protein>
    <submittedName>
        <fullName evidence="1">Uncharacterized protein</fullName>
    </submittedName>
</protein>
<organism evidence="1 2">
    <name type="scientific">Potamilus streckersoni</name>
    <dbReference type="NCBI Taxonomy" id="2493646"/>
    <lineage>
        <taxon>Eukaryota</taxon>
        <taxon>Metazoa</taxon>
        <taxon>Spiralia</taxon>
        <taxon>Lophotrochozoa</taxon>
        <taxon>Mollusca</taxon>
        <taxon>Bivalvia</taxon>
        <taxon>Autobranchia</taxon>
        <taxon>Heteroconchia</taxon>
        <taxon>Palaeoheterodonta</taxon>
        <taxon>Unionida</taxon>
        <taxon>Unionoidea</taxon>
        <taxon>Unionidae</taxon>
        <taxon>Ambleminae</taxon>
        <taxon>Lampsilini</taxon>
        <taxon>Potamilus</taxon>
    </lineage>
</organism>
<gene>
    <name evidence="1" type="ORF">CHS0354_027908</name>
</gene>
<dbReference type="Proteomes" id="UP001195483">
    <property type="component" value="Unassembled WGS sequence"/>
</dbReference>
<dbReference type="EMBL" id="JAEAOA010001688">
    <property type="protein sequence ID" value="KAK3603120.1"/>
    <property type="molecule type" value="Genomic_DNA"/>
</dbReference>
<evidence type="ECO:0000313" key="1">
    <source>
        <dbReference type="EMBL" id="KAK3603120.1"/>
    </source>
</evidence>
<reference evidence="1" key="3">
    <citation type="submission" date="2023-05" db="EMBL/GenBank/DDBJ databases">
        <authorList>
            <person name="Smith C.H."/>
        </authorList>
    </citation>
    <scope>NUCLEOTIDE SEQUENCE</scope>
    <source>
        <strain evidence="1">CHS0354</strain>
        <tissue evidence="1">Mantle</tissue>
    </source>
</reference>
<comment type="caution">
    <text evidence="1">The sequence shown here is derived from an EMBL/GenBank/DDBJ whole genome shotgun (WGS) entry which is preliminary data.</text>
</comment>
<reference evidence="1" key="2">
    <citation type="journal article" date="2021" name="Genome Biol. Evol.">
        <title>Developing a high-quality reference genome for a parasitic bivalve with doubly uniparental inheritance (Bivalvia: Unionida).</title>
        <authorList>
            <person name="Smith C.H."/>
        </authorList>
    </citation>
    <scope>NUCLEOTIDE SEQUENCE</scope>
    <source>
        <strain evidence="1">CHS0354</strain>
        <tissue evidence="1">Mantle</tissue>
    </source>
</reference>
<evidence type="ECO:0000313" key="2">
    <source>
        <dbReference type="Proteomes" id="UP001195483"/>
    </source>
</evidence>
<dbReference type="AlphaFoldDB" id="A0AAE0W7J3"/>